<comment type="caution">
    <text evidence="1">The sequence shown here is derived from an EMBL/GenBank/DDBJ whole genome shotgun (WGS) entry which is preliminary data.</text>
</comment>
<evidence type="ECO:0000313" key="1">
    <source>
        <dbReference type="EMBL" id="ONI40534.1"/>
    </source>
</evidence>
<name>A0ACC8XCK2_9FIRM</name>
<dbReference type="EMBL" id="LJDB01000050">
    <property type="protein sequence ID" value="ONI40534.1"/>
    <property type="molecule type" value="Genomic_DNA"/>
</dbReference>
<sequence length="440" mass="49803">MSILIIIMSDTLWGGVILLLVSVPFLITAQKLGIQNYTLEKNAKAIQRKYNNIAHILMDRTFANERKLFGYSKKLQQRYNDLNDESFAMEAKIFTRVFSNLKTGSVVTIVVSGLIIAMLLPSLHNGAMSIGIFIALVNGVINLMQLIGWQLPYIIGDNARTKEYLKDLNLFFSLSSKTDACVIPNKENKFVFQSIEFRNVSFKYPNTENYILYNCSFVMYSNKTYALVGVNGAGKSTIIKLILGMYDEYNGEIFINNKDIKTYDYSMLKSIIAVVFQDFATYQISLKENITLGNNLIYNNGKFEKIVQDVGLTDFIATLKNNSDTHLGKLKQDSIDISGGQWQRIAIGRLLYSNAPINILDEPTAALDPIAESKVYEMFHTLNKDRFTIYITHRLGAAKMSDEILVIHNGKIAESGSHNELMNIKDGIYSVMFNTQKSWY</sequence>
<gene>
    <name evidence="1" type="ORF">AN396_06030</name>
</gene>
<protein>
    <submittedName>
        <fullName evidence="1">Uncharacterized protein</fullName>
    </submittedName>
</protein>
<organism evidence="1 2">
    <name type="scientific">Candidatus Epulonipiscium fishelsonii</name>
    <dbReference type="NCBI Taxonomy" id="77094"/>
    <lineage>
        <taxon>Bacteria</taxon>
        <taxon>Bacillati</taxon>
        <taxon>Bacillota</taxon>
        <taxon>Clostridia</taxon>
        <taxon>Lachnospirales</taxon>
        <taxon>Lachnospiraceae</taxon>
        <taxon>Candidatus Epulonipiscium</taxon>
    </lineage>
</organism>
<dbReference type="Proteomes" id="UP000188605">
    <property type="component" value="Unassembled WGS sequence"/>
</dbReference>
<accession>A0ACC8XCK2</accession>
<reference evidence="1" key="1">
    <citation type="submission" date="2016-08" db="EMBL/GenBank/DDBJ databases">
        <authorList>
            <person name="Ngugi D.K."/>
            <person name="Miyake S."/>
            <person name="Stingl U."/>
        </authorList>
    </citation>
    <scope>NUCLEOTIDE SEQUENCE</scope>
    <source>
        <strain evidence="1">SCG-B11WGA-EpuloA1</strain>
    </source>
</reference>
<keyword evidence="2" id="KW-1185">Reference proteome</keyword>
<evidence type="ECO:0000313" key="2">
    <source>
        <dbReference type="Proteomes" id="UP000188605"/>
    </source>
</evidence>
<proteinExistence type="predicted"/>